<dbReference type="RefSeq" id="WP_106987182.1">
    <property type="nucleotide sequence ID" value="NZ_JADPLM010000021.1"/>
</dbReference>
<name>A0A2T3G295_9FIRM</name>
<gene>
    <name evidence="1" type="ORF">C7U55_02400</name>
</gene>
<dbReference type="AlphaFoldDB" id="A0A2T3G295"/>
<organism evidence="1 2">
    <name type="scientific">Faecalibacillus faecis</name>
    <dbReference type="NCBI Taxonomy" id="1982628"/>
    <lineage>
        <taxon>Bacteria</taxon>
        <taxon>Bacillati</taxon>
        <taxon>Bacillota</taxon>
        <taxon>Erysipelotrichia</taxon>
        <taxon>Erysipelotrichales</taxon>
        <taxon>Coprobacillaceae</taxon>
        <taxon>Faecalibacillus</taxon>
    </lineage>
</organism>
<comment type="caution">
    <text evidence="1">The sequence shown here is derived from an EMBL/GenBank/DDBJ whole genome shotgun (WGS) entry which is preliminary data.</text>
</comment>
<dbReference type="EMBL" id="PYLP01000002">
    <property type="protein sequence ID" value="PST41656.1"/>
    <property type="molecule type" value="Genomic_DNA"/>
</dbReference>
<dbReference type="Proteomes" id="UP000241201">
    <property type="component" value="Unassembled WGS sequence"/>
</dbReference>
<protein>
    <submittedName>
        <fullName evidence="1">Uncharacterized protein</fullName>
    </submittedName>
</protein>
<dbReference type="PROSITE" id="PS51257">
    <property type="entry name" value="PROKAR_LIPOPROTEIN"/>
    <property type="match status" value="1"/>
</dbReference>
<keyword evidence="2" id="KW-1185">Reference proteome</keyword>
<sequence>MKLTKKAYFLIGILLFGCFAGPVCYYESKLDQCNEAIKEQQEQMALLKDYYNESVSQKEKYQELYTSAQKDNEYLIKQVEELQK</sequence>
<accession>A0A2T3G295</accession>
<evidence type="ECO:0000313" key="2">
    <source>
        <dbReference type="Proteomes" id="UP000241201"/>
    </source>
</evidence>
<evidence type="ECO:0000313" key="1">
    <source>
        <dbReference type="EMBL" id="PST41656.1"/>
    </source>
</evidence>
<proteinExistence type="predicted"/>
<reference evidence="2" key="1">
    <citation type="submission" date="2018-03" db="EMBL/GenBank/DDBJ databases">
        <title>Lachnoclostridium SNUG30370 gen.nov., sp.nov., isolated from human faeces.</title>
        <authorList>
            <person name="Seo B."/>
            <person name="Jeon K."/>
            <person name="Ko G."/>
        </authorList>
    </citation>
    <scope>NUCLEOTIDE SEQUENCE [LARGE SCALE GENOMIC DNA]</scope>
    <source>
        <strain evidence="2">SNUG30370</strain>
    </source>
</reference>
<dbReference type="GeneID" id="77469957"/>